<dbReference type="InterPro" id="IPR014030">
    <property type="entry name" value="Ketoacyl_synth_N"/>
</dbReference>
<sequence>MSVVVTGYGLCTSLPGTATEILEAAFGGTAAQRAAEGATPVRRVDDAQTLPWVPRRLLRKMDRVSRITTAAVAQGLRHAGLDAPDLVEDTGLVLDTSFGSAGVVSKVVADVLSDDPIISPLLFPNVVANAAAGQAAISFGLRGPSSVLGGLGSLMYALDLLRAGRAERLIVGGFDEMTEVYEHALDATGFPRVVRALGEGAAVVVLETDKAAWQRGADPLAELVEASTASDIEFELDGMSAYAGDGITRALEVVLRGQSLPDLFIGSGWPETLLRHSEEGFVRRSLVSKGAWPKDTTGEMFACSSALNSVLAVSALSGADVGTRPRAVVVTGHDSTRGQSAAALFRAPMRRSA</sequence>
<dbReference type="PANTHER" id="PTHR11712:SF336">
    <property type="entry name" value="3-OXOACYL-[ACYL-CARRIER-PROTEIN] SYNTHASE, MITOCHONDRIAL"/>
    <property type="match status" value="1"/>
</dbReference>
<dbReference type="Pfam" id="PF00109">
    <property type="entry name" value="ketoacyl-synt"/>
    <property type="match status" value="1"/>
</dbReference>
<dbReference type="Proteomes" id="UP001304769">
    <property type="component" value="Unassembled WGS sequence"/>
</dbReference>
<gene>
    <name evidence="3" type="ORF">SPF06_03085</name>
</gene>
<keyword evidence="4" id="KW-1185">Reference proteome</keyword>
<comment type="caution">
    <text evidence="3">The sequence shown here is derived from an EMBL/GenBank/DDBJ whole genome shotgun (WGS) entry which is preliminary data.</text>
</comment>
<accession>A0ABU5T211</accession>
<dbReference type="Gene3D" id="3.40.47.10">
    <property type="match status" value="1"/>
</dbReference>
<feature type="domain" description="Beta-ketoacyl synthase-like N-terminal" evidence="2">
    <location>
        <begin position="50"/>
        <end position="181"/>
    </location>
</feature>
<dbReference type="InterPro" id="IPR016039">
    <property type="entry name" value="Thiolase-like"/>
</dbReference>
<reference evidence="3 4" key="1">
    <citation type="submission" date="2023-12" db="EMBL/GenBank/DDBJ databases">
        <title>Sinomonas terricola sp. nov, isolated from litchi orchard soil in Guangdong, PR China.</title>
        <authorList>
            <person name="Jiaxin W."/>
            <person name="Yang Z."/>
            <person name="Honghui Z."/>
        </authorList>
    </citation>
    <scope>NUCLEOTIDE SEQUENCE [LARGE SCALE GENOMIC DNA]</scope>
    <source>
        <strain evidence="3 4">JGH33</strain>
    </source>
</reference>
<dbReference type="RefSeq" id="WP_323277446.1">
    <property type="nucleotide sequence ID" value="NZ_JAYGGQ010000001.1"/>
</dbReference>
<organism evidence="3 4">
    <name type="scientific">Sinomonas terricola</name>
    <dbReference type="NCBI Taxonomy" id="3110330"/>
    <lineage>
        <taxon>Bacteria</taxon>
        <taxon>Bacillati</taxon>
        <taxon>Actinomycetota</taxon>
        <taxon>Actinomycetes</taxon>
        <taxon>Micrococcales</taxon>
        <taxon>Micrococcaceae</taxon>
        <taxon>Sinomonas</taxon>
    </lineage>
</organism>
<evidence type="ECO:0000313" key="4">
    <source>
        <dbReference type="Proteomes" id="UP001304769"/>
    </source>
</evidence>
<dbReference type="PANTHER" id="PTHR11712">
    <property type="entry name" value="POLYKETIDE SYNTHASE-RELATED"/>
    <property type="match status" value="1"/>
</dbReference>
<evidence type="ECO:0000259" key="2">
    <source>
        <dbReference type="Pfam" id="PF00109"/>
    </source>
</evidence>
<keyword evidence="1" id="KW-0808">Transferase</keyword>
<name>A0ABU5T211_9MICC</name>
<evidence type="ECO:0000256" key="1">
    <source>
        <dbReference type="ARBA" id="ARBA00022679"/>
    </source>
</evidence>
<evidence type="ECO:0000313" key="3">
    <source>
        <dbReference type="EMBL" id="MEA5453697.1"/>
    </source>
</evidence>
<proteinExistence type="predicted"/>
<dbReference type="InterPro" id="IPR000794">
    <property type="entry name" value="Beta-ketoacyl_synthase"/>
</dbReference>
<dbReference type="EMBL" id="JAYGGQ010000001">
    <property type="protein sequence ID" value="MEA5453697.1"/>
    <property type="molecule type" value="Genomic_DNA"/>
</dbReference>
<dbReference type="SUPFAM" id="SSF53901">
    <property type="entry name" value="Thiolase-like"/>
    <property type="match status" value="1"/>
</dbReference>
<protein>
    <submittedName>
        <fullName evidence="3">Beta-ketoacyl synthase N-terminal-like domain-containing protein</fullName>
    </submittedName>
</protein>